<dbReference type="EMBL" id="QGDO01000002">
    <property type="protein sequence ID" value="PWJ43003.1"/>
    <property type="molecule type" value="Genomic_DNA"/>
</dbReference>
<keyword evidence="3" id="KW-0808">Transferase</keyword>
<dbReference type="OrthoDB" id="7181050at2"/>
<proteinExistence type="inferred from homology"/>
<dbReference type="PANTHER" id="PTHR11786">
    <property type="entry name" value="N-HYDROXYARYLAMINE O-ACETYLTRANSFERASE"/>
    <property type="match status" value="1"/>
</dbReference>
<dbReference type="Pfam" id="PF00797">
    <property type="entry name" value="Acetyltransf_2"/>
    <property type="match status" value="1"/>
</dbReference>
<comment type="similarity">
    <text evidence="1 2">Belongs to the arylamine N-acetyltransferase family.</text>
</comment>
<evidence type="ECO:0000313" key="3">
    <source>
        <dbReference type="EMBL" id="PWJ43003.1"/>
    </source>
</evidence>
<evidence type="ECO:0000256" key="1">
    <source>
        <dbReference type="ARBA" id="ARBA00006547"/>
    </source>
</evidence>
<protein>
    <submittedName>
        <fullName evidence="3">N-hydroxyarylamine O-acetyltransferase</fullName>
    </submittedName>
</protein>
<name>A0A315ZD23_SEDFL</name>
<dbReference type="Gene3D" id="2.40.128.150">
    <property type="entry name" value="Cysteine proteinases"/>
    <property type="match status" value="1"/>
</dbReference>
<dbReference type="SUPFAM" id="SSF54001">
    <property type="entry name" value="Cysteine proteinases"/>
    <property type="match status" value="1"/>
</dbReference>
<comment type="caution">
    <text evidence="3">The sequence shown here is derived from an EMBL/GenBank/DDBJ whole genome shotgun (WGS) entry which is preliminary data.</text>
</comment>
<sequence length="267" mass="30538">MTDFYFDQQQYRLRIGYFDEITPTLPSLSAIHRAQHLSIPFENFDICLGKGINLSSDHLFNKLIKQKRGGYCFELNGILLLALQSFDFSARALLGRVHLSGKPTGRGHQITLVSFGEEKYIVDAGFGSNTPPMPIPLVCNSEFSFQDQSFKLVNTALFGYMLQTKYENGWKDLYSFELNHVCEGDIAYGNHYTSTSPDSLFTKSRVAVIRKENGIITLLNRRIRKALNGKEEIIFLEENQSYISALKEHFGIELNTQYEQLKPYHPE</sequence>
<dbReference type="Proteomes" id="UP000245535">
    <property type="component" value="Unassembled WGS sequence"/>
</dbReference>
<dbReference type="RefSeq" id="WP_109617176.1">
    <property type="nucleotide sequence ID" value="NZ_QGDO01000002.1"/>
</dbReference>
<evidence type="ECO:0000313" key="4">
    <source>
        <dbReference type="Proteomes" id="UP000245535"/>
    </source>
</evidence>
<organism evidence="3 4">
    <name type="scientific">Sediminitomix flava</name>
    <dbReference type="NCBI Taxonomy" id="379075"/>
    <lineage>
        <taxon>Bacteria</taxon>
        <taxon>Pseudomonadati</taxon>
        <taxon>Bacteroidota</taxon>
        <taxon>Cytophagia</taxon>
        <taxon>Cytophagales</taxon>
        <taxon>Flammeovirgaceae</taxon>
        <taxon>Sediminitomix</taxon>
    </lineage>
</organism>
<dbReference type="GO" id="GO:0016407">
    <property type="term" value="F:acetyltransferase activity"/>
    <property type="evidence" value="ECO:0007669"/>
    <property type="project" value="InterPro"/>
</dbReference>
<dbReference type="Gene3D" id="3.30.2140.10">
    <property type="entry name" value="Arylamine N-acetyltransferase"/>
    <property type="match status" value="1"/>
</dbReference>
<evidence type="ECO:0000256" key="2">
    <source>
        <dbReference type="RuleBase" id="RU003452"/>
    </source>
</evidence>
<dbReference type="InterPro" id="IPR001447">
    <property type="entry name" value="Arylamine_N-AcTrfase"/>
</dbReference>
<dbReference type="PRINTS" id="PR01543">
    <property type="entry name" value="ANATRNSFRASE"/>
</dbReference>
<keyword evidence="4" id="KW-1185">Reference proteome</keyword>
<dbReference type="PANTHER" id="PTHR11786:SF0">
    <property type="entry name" value="ARYLAMINE N-ACETYLTRANSFERASE 4-RELATED"/>
    <property type="match status" value="1"/>
</dbReference>
<dbReference type="InterPro" id="IPR038765">
    <property type="entry name" value="Papain-like_cys_pep_sf"/>
</dbReference>
<accession>A0A315ZD23</accession>
<dbReference type="AlphaFoldDB" id="A0A315ZD23"/>
<gene>
    <name evidence="3" type="ORF">BC781_102550</name>
</gene>
<reference evidence="3 4" key="1">
    <citation type="submission" date="2018-03" db="EMBL/GenBank/DDBJ databases">
        <title>Genomic Encyclopedia of Archaeal and Bacterial Type Strains, Phase II (KMG-II): from individual species to whole genera.</title>
        <authorList>
            <person name="Goeker M."/>
        </authorList>
    </citation>
    <scope>NUCLEOTIDE SEQUENCE [LARGE SCALE GENOMIC DNA]</scope>
    <source>
        <strain evidence="3 4">DSM 28229</strain>
    </source>
</reference>